<keyword evidence="3" id="KW-1185">Reference proteome</keyword>
<dbReference type="AlphaFoldDB" id="L9Y1F3"/>
<protein>
    <submittedName>
        <fullName evidence="2">AsnC family transcriptional regulator</fullName>
    </submittedName>
</protein>
<evidence type="ECO:0000313" key="3">
    <source>
        <dbReference type="Proteomes" id="UP000011632"/>
    </source>
</evidence>
<sequence>MQAGDIETTAEELDALGLESEHSPTLRREYSRPSDHFGYELVDEPDSE</sequence>
<accession>L9Y1F3</accession>
<dbReference type="EMBL" id="AOID01000026">
    <property type="protein sequence ID" value="ELY67929.1"/>
    <property type="molecule type" value="Genomic_DNA"/>
</dbReference>
<name>L9Y1F3_9EURY</name>
<feature type="region of interest" description="Disordered" evidence="1">
    <location>
        <begin position="1"/>
        <end position="48"/>
    </location>
</feature>
<evidence type="ECO:0000313" key="2">
    <source>
        <dbReference type="EMBL" id="ELY67929.1"/>
    </source>
</evidence>
<dbReference type="Proteomes" id="UP000011632">
    <property type="component" value="Unassembled WGS sequence"/>
</dbReference>
<gene>
    <name evidence="2" type="ORF">C489_07985</name>
</gene>
<dbReference type="RefSeq" id="WP_006430668.1">
    <property type="nucleotide sequence ID" value="NZ_AOID01000026.1"/>
</dbReference>
<evidence type="ECO:0000256" key="1">
    <source>
        <dbReference type="SAM" id="MobiDB-lite"/>
    </source>
</evidence>
<dbReference type="STRING" id="1227496.C489_07985"/>
<organism evidence="2 3">
    <name type="scientific">Natrinema versiforme JCM 10478</name>
    <dbReference type="NCBI Taxonomy" id="1227496"/>
    <lineage>
        <taxon>Archaea</taxon>
        <taxon>Methanobacteriati</taxon>
        <taxon>Methanobacteriota</taxon>
        <taxon>Stenosarchaea group</taxon>
        <taxon>Halobacteria</taxon>
        <taxon>Halobacteriales</taxon>
        <taxon>Natrialbaceae</taxon>
        <taxon>Natrinema</taxon>
    </lineage>
</organism>
<reference evidence="2 3" key="1">
    <citation type="journal article" date="2014" name="PLoS Genet.">
        <title>Phylogenetically driven sequencing of extremely halophilic archaea reveals strategies for static and dynamic osmo-response.</title>
        <authorList>
            <person name="Becker E.A."/>
            <person name="Seitzer P.M."/>
            <person name="Tritt A."/>
            <person name="Larsen D."/>
            <person name="Krusor M."/>
            <person name="Yao A.I."/>
            <person name="Wu D."/>
            <person name="Madern D."/>
            <person name="Eisen J.A."/>
            <person name="Darling A.E."/>
            <person name="Facciotti M.T."/>
        </authorList>
    </citation>
    <scope>NUCLEOTIDE SEQUENCE [LARGE SCALE GENOMIC DNA]</scope>
    <source>
        <strain evidence="2 3">JCM 10478</strain>
    </source>
</reference>
<feature type="compositionally biased region" description="Basic and acidic residues" evidence="1">
    <location>
        <begin position="19"/>
        <end position="38"/>
    </location>
</feature>
<proteinExistence type="predicted"/>
<dbReference type="PATRIC" id="fig|1227496.3.peg.1615"/>
<comment type="caution">
    <text evidence="2">The sequence shown here is derived from an EMBL/GenBank/DDBJ whole genome shotgun (WGS) entry which is preliminary data.</text>
</comment>